<proteinExistence type="predicted"/>
<name>A0A1V4KPC7_PATFA</name>
<dbReference type="AlphaFoldDB" id="A0A1V4KPC7"/>
<accession>A0A1V4KPC7</accession>
<dbReference type="Proteomes" id="UP000190648">
    <property type="component" value="Unassembled WGS sequence"/>
</dbReference>
<dbReference type="EMBL" id="LSYS01002427">
    <property type="protein sequence ID" value="OPJ86296.1"/>
    <property type="molecule type" value="Genomic_DNA"/>
</dbReference>
<keyword evidence="2" id="KW-1185">Reference proteome</keyword>
<organism evidence="1 2">
    <name type="scientific">Patagioenas fasciata monilis</name>
    <dbReference type="NCBI Taxonomy" id="372326"/>
    <lineage>
        <taxon>Eukaryota</taxon>
        <taxon>Metazoa</taxon>
        <taxon>Chordata</taxon>
        <taxon>Craniata</taxon>
        <taxon>Vertebrata</taxon>
        <taxon>Euteleostomi</taxon>
        <taxon>Archelosauria</taxon>
        <taxon>Archosauria</taxon>
        <taxon>Dinosauria</taxon>
        <taxon>Saurischia</taxon>
        <taxon>Theropoda</taxon>
        <taxon>Coelurosauria</taxon>
        <taxon>Aves</taxon>
        <taxon>Neognathae</taxon>
        <taxon>Neoaves</taxon>
        <taxon>Columbimorphae</taxon>
        <taxon>Columbiformes</taxon>
        <taxon>Columbidae</taxon>
        <taxon>Patagioenas</taxon>
    </lineage>
</organism>
<evidence type="ECO:0000313" key="1">
    <source>
        <dbReference type="EMBL" id="OPJ86296.1"/>
    </source>
</evidence>
<sequence>MAEFPCSFQEAQTTSPCNKLPRSQLERPKYRPSAAVGAASCVAVPWLWKLDPGFLREGLSLEGKLGTTGTFGMGLEDATGLRLLGLALISGRKGKS</sequence>
<protein>
    <submittedName>
        <fullName evidence="1">Uncharacterized protein</fullName>
    </submittedName>
</protein>
<gene>
    <name evidence="1" type="ORF">AV530_011436</name>
</gene>
<comment type="caution">
    <text evidence="1">The sequence shown here is derived from an EMBL/GenBank/DDBJ whole genome shotgun (WGS) entry which is preliminary data.</text>
</comment>
<evidence type="ECO:0000313" key="2">
    <source>
        <dbReference type="Proteomes" id="UP000190648"/>
    </source>
</evidence>
<reference evidence="1 2" key="1">
    <citation type="submission" date="2016-02" db="EMBL/GenBank/DDBJ databases">
        <title>Band-tailed pigeon sequencing and assembly.</title>
        <authorList>
            <person name="Soares A.E."/>
            <person name="Novak B.J."/>
            <person name="Rice E.S."/>
            <person name="O'Connell B."/>
            <person name="Chang D."/>
            <person name="Weber S."/>
            <person name="Shapiro B."/>
        </authorList>
    </citation>
    <scope>NUCLEOTIDE SEQUENCE [LARGE SCALE GENOMIC DNA]</scope>
    <source>
        <strain evidence="1">BTP2013</strain>
        <tissue evidence="1">Blood</tissue>
    </source>
</reference>